<dbReference type="EMBL" id="BGPR01002403">
    <property type="protein sequence ID" value="GBM72843.1"/>
    <property type="molecule type" value="Genomic_DNA"/>
</dbReference>
<comment type="caution">
    <text evidence="1">The sequence shown here is derived from an EMBL/GenBank/DDBJ whole genome shotgun (WGS) entry which is preliminary data.</text>
</comment>
<dbReference type="Proteomes" id="UP000499080">
    <property type="component" value="Unassembled WGS sequence"/>
</dbReference>
<proteinExistence type="predicted"/>
<gene>
    <name evidence="1" type="ORF">AVEN_17892_1</name>
</gene>
<accession>A0A4Y2I545</accession>
<organism evidence="1 2">
    <name type="scientific">Araneus ventricosus</name>
    <name type="common">Orbweaver spider</name>
    <name type="synonym">Epeira ventricosa</name>
    <dbReference type="NCBI Taxonomy" id="182803"/>
    <lineage>
        <taxon>Eukaryota</taxon>
        <taxon>Metazoa</taxon>
        <taxon>Ecdysozoa</taxon>
        <taxon>Arthropoda</taxon>
        <taxon>Chelicerata</taxon>
        <taxon>Arachnida</taxon>
        <taxon>Araneae</taxon>
        <taxon>Araneomorphae</taxon>
        <taxon>Entelegynae</taxon>
        <taxon>Araneoidea</taxon>
        <taxon>Araneidae</taxon>
        <taxon>Araneus</taxon>
    </lineage>
</organism>
<keyword evidence="2" id="KW-1185">Reference proteome</keyword>
<dbReference type="Gene3D" id="3.30.420.10">
    <property type="entry name" value="Ribonuclease H-like superfamily/Ribonuclease H"/>
    <property type="match status" value="1"/>
</dbReference>
<dbReference type="GO" id="GO:0003676">
    <property type="term" value="F:nucleic acid binding"/>
    <property type="evidence" value="ECO:0007669"/>
    <property type="project" value="InterPro"/>
</dbReference>
<dbReference type="AlphaFoldDB" id="A0A4Y2I545"/>
<evidence type="ECO:0000313" key="1">
    <source>
        <dbReference type="EMBL" id="GBM72843.1"/>
    </source>
</evidence>
<dbReference type="InterPro" id="IPR036397">
    <property type="entry name" value="RNaseH_sf"/>
</dbReference>
<sequence>MEKTTGCVEKQIMASSRGQFLSPHFSVCQDVCGQAQVPHRRHQLYSPDLAPCYFFLSSIIKPVLKQAKFETVDAMTTVIKGLSGNRMT</sequence>
<evidence type="ECO:0000313" key="2">
    <source>
        <dbReference type="Proteomes" id="UP000499080"/>
    </source>
</evidence>
<name>A0A4Y2I545_ARAVE</name>
<protein>
    <submittedName>
        <fullName evidence="1">Uncharacterized protein</fullName>
    </submittedName>
</protein>
<reference evidence="1 2" key="1">
    <citation type="journal article" date="2019" name="Sci. Rep.">
        <title>Orb-weaving spider Araneus ventricosus genome elucidates the spidroin gene catalogue.</title>
        <authorList>
            <person name="Kono N."/>
            <person name="Nakamura H."/>
            <person name="Ohtoshi R."/>
            <person name="Moran D.A.P."/>
            <person name="Shinohara A."/>
            <person name="Yoshida Y."/>
            <person name="Fujiwara M."/>
            <person name="Mori M."/>
            <person name="Tomita M."/>
            <person name="Arakawa K."/>
        </authorList>
    </citation>
    <scope>NUCLEOTIDE SEQUENCE [LARGE SCALE GENOMIC DNA]</scope>
</reference>